<feature type="region of interest" description="Disordered" evidence="1">
    <location>
        <begin position="51"/>
        <end position="71"/>
    </location>
</feature>
<dbReference type="InterPro" id="IPR005162">
    <property type="entry name" value="Retrotrans_gag_dom"/>
</dbReference>
<dbReference type="Proteomes" id="UP001274896">
    <property type="component" value="Unassembled WGS sequence"/>
</dbReference>
<evidence type="ECO:0000313" key="3">
    <source>
        <dbReference type="EMBL" id="KAK3506443.1"/>
    </source>
</evidence>
<reference evidence="3" key="1">
    <citation type="submission" date="2023-06" db="EMBL/GenBank/DDBJ databases">
        <title>Male Hemibagrus guttatus genome.</title>
        <authorList>
            <person name="Bian C."/>
        </authorList>
    </citation>
    <scope>NUCLEOTIDE SEQUENCE</scope>
    <source>
        <strain evidence="3">Male_cb2023</strain>
        <tissue evidence="3">Muscle</tissue>
    </source>
</reference>
<evidence type="ECO:0000313" key="4">
    <source>
        <dbReference type="Proteomes" id="UP001274896"/>
    </source>
</evidence>
<dbReference type="EMBL" id="JAUCMX010000031">
    <property type="protein sequence ID" value="KAK3506443.1"/>
    <property type="molecule type" value="Genomic_DNA"/>
</dbReference>
<dbReference type="PANTHER" id="PTHR15503:SF22">
    <property type="entry name" value="TRANSPOSON TY3-I GAG POLYPROTEIN"/>
    <property type="match status" value="1"/>
</dbReference>
<keyword evidence="4" id="KW-1185">Reference proteome</keyword>
<organism evidence="3 4">
    <name type="scientific">Hemibagrus guttatus</name>
    <dbReference type="NCBI Taxonomy" id="175788"/>
    <lineage>
        <taxon>Eukaryota</taxon>
        <taxon>Metazoa</taxon>
        <taxon>Chordata</taxon>
        <taxon>Craniata</taxon>
        <taxon>Vertebrata</taxon>
        <taxon>Euteleostomi</taxon>
        <taxon>Actinopterygii</taxon>
        <taxon>Neopterygii</taxon>
        <taxon>Teleostei</taxon>
        <taxon>Ostariophysi</taxon>
        <taxon>Siluriformes</taxon>
        <taxon>Bagridae</taxon>
        <taxon>Hemibagrus</taxon>
    </lineage>
</organism>
<dbReference type="InterPro" id="IPR032567">
    <property type="entry name" value="RTL1-rel"/>
</dbReference>
<name>A0AAE0PQQ5_9TELE</name>
<feature type="compositionally biased region" description="Polar residues" evidence="1">
    <location>
        <begin position="1"/>
        <end position="20"/>
    </location>
</feature>
<evidence type="ECO:0000256" key="1">
    <source>
        <dbReference type="SAM" id="MobiDB-lite"/>
    </source>
</evidence>
<dbReference type="AlphaFoldDB" id="A0AAE0PQQ5"/>
<proteinExistence type="predicted"/>
<comment type="caution">
    <text evidence="3">The sequence shown here is derived from an EMBL/GenBank/DDBJ whole genome shotgun (WGS) entry which is preliminary data.</text>
</comment>
<evidence type="ECO:0000259" key="2">
    <source>
        <dbReference type="Pfam" id="PF03732"/>
    </source>
</evidence>
<dbReference type="PANTHER" id="PTHR15503">
    <property type="entry name" value="LDOC1 RELATED"/>
    <property type="match status" value="1"/>
</dbReference>
<dbReference type="Pfam" id="PF03732">
    <property type="entry name" value="Retrotrans_gag"/>
    <property type="match status" value="1"/>
</dbReference>
<feature type="region of interest" description="Disordered" evidence="1">
    <location>
        <begin position="1"/>
        <end position="23"/>
    </location>
</feature>
<accession>A0AAE0PQQ5</accession>
<sequence length="495" mass="54839">MDPATSASNRPPLQNTSPTSDPAELREIIMRQGEVICSYQDQVEVLQNQLRSASTAAPRDPPAARRPWSGPRPYGTIRSSFSYFAGRIREVFEYPAGGKDIAIQLMELRQGSGSTADYAIKFRTLAAQSGWNDAVLWAVFRAGLNPALQMELACRVEVTSLMQFVATAIHLDNLLCQHQAGTQPSAAARPRMQTDYPSLREEVPEPMQLGRSRLAEQVHRHRSQMRLCYNCGASGHLSPRWKSLSAQELGIPTFPCIPSLKITAIDSQPIGEGYLKRQTKLLEFRVGLFHHEQLVFYVTYSPANPVILGFLWLRHHDPQISWRSGELVHWSSTCLGKCLREPVSRPCRTSCMRETIPAAHGHMPHTYADFKEVFSEERAARLPSHQAWDCAIDLLPNASTGGQGYGGLHRGSSGRGSHSAFHVPGGSRVFLHRQKGWRHAAMYRLSGTEHHHHSVPLSPAPGTCSAGAAEGGKVFYEVGPQEVLQPGSYPQGDEW</sequence>
<gene>
    <name evidence="3" type="ORF">QTP70_017060</name>
</gene>
<feature type="domain" description="Retrotransposon gag" evidence="2">
    <location>
        <begin position="77"/>
        <end position="146"/>
    </location>
</feature>
<protein>
    <recommendedName>
        <fullName evidence="2">Retrotransposon gag domain-containing protein</fullName>
    </recommendedName>
</protein>